<accession>A0A915IUU2</accession>
<proteinExistence type="predicted"/>
<dbReference type="AlphaFoldDB" id="A0A915IUU2"/>
<dbReference type="Proteomes" id="UP000887565">
    <property type="component" value="Unplaced"/>
</dbReference>
<reference evidence="2" key="1">
    <citation type="submission" date="2022-11" db="UniProtKB">
        <authorList>
            <consortium name="WormBaseParasite"/>
        </authorList>
    </citation>
    <scope>IDENTIFICATION</scope>
</reference>
<evidence type="ECO:0000313" key="1">
    <source>
        <dbReference type="Proteomes" id="UP000887565"/>
    </source>
</evidence>
<sequence>MMPAPRNLMRPMQQSVHVQNIGDHPLRPHLQMCSFYGCCTHKDASFQVQRPNSTGPSNTAPTDTSRCYFCRTRVHQTDQCNRPCHCCHQIRVHRATACPNWNLMMPDSSYITNVMGAVWSTDLAKKYPHLSWVLLNEWF</sequence>
<keyword evidence="1" id="KW-1185">Reference proteome</keyword>
<evidence type="ECO:0000313" key="2">
    <source>
        <dbReference type="WBParaSite" id="nRc.2.0.1.t17587-RA"/>
    </source>
</evidence>
<name>A0A915IUU2_ROMCU</name>
<protein>
    <submittedName>
        <fullName evidence="2">Uncharacterized protein</fullName>
    </submittedName>
</protein>
<organism evidence="1 2">
    <name type="scientific">Romanomermis culicivorax</name>
    <name type="common">Nematode worm</name>
    <dbReference type="NCBI Taxonomy" id="13658"/>
    <lineage>
        <taxon>Eukaryota</taxon>
        <taxon>Metazoa</taxon>
        <taxon>Ecdysozoa</taxon>
        <taxon>Nematoda</taxon>
        <taxon>Enoplea</taxon>
        <taxon>Dorylaimia</taxon>
        <taxon>Mermithida</taxon>
        <taxon>Mermithoidea</taxon>
        <taxon>Mermithidae</taxon>
        <taxon>Romanomermis</taxon>
    </lineage>
</organism>
<dbReference type="WBParaSite" id="nRc.2.0.1.t17587-RA">
    <property type="protein sequence ID" value="nRc.2.0.1.t17587-RA"/>
    <property type="gene ID" value="nRc.2.0.1.g17587"/>
</dbReference>